<dbReference type="STRING" id="108003.B1C78_03765"/>
<gene>
    <name evidence="4" type="ORF">B1C78_03765</name>
</gene>
<dbReference type="EMBL" id="MVBK01000021">
    <property type="protein sequence ID" value="OOG27112.1"/>
    <property type="molecule type" value="Genomic_DNA"/>
</dbReference>
<accession>A0A1V3NQL1</accession>
<dbReference type="Pfam" id="PF13098">
    <property type="entry name" value="Thioredoxin_2"/>
    <property type="match status" value="2"/>
</dbReference>
<dbReference type="SUPFAM" id="SSF52833">
    <property type="entry name" value="Thioredoxin-like"/>
    <property type="match status" value="2"/>
</dbReference>
<evidence type="ECO:0000313" key="5">
    <source>
        <dbReference type="Proteomes" id="UP000189462"/>
    </source>
</evidence>
<name>A0A1V3NQL1_9GAMM</name>
<dbReference type="PANTHER" id="PTHR15337">
    <property type="entry name" value="ANTERIOR GRADIENT PROTEIN-RELATED"/>
    <property type="match status" value="1"/>
</dbReference>
<dbReference type="InterPro" id="IPR013766">
    <property type="entry name" value="Thioredoxin_domain"/>
</dbReference>
<evidence type="ECO:0000256" key="1">
    <source>
        <dbReference type="ARBA" id="ARBA00022729"/>
    </source>
</evidence>
<dbReference type="PANTHER" id="PTHR15337:SF11">
    <property type="entry name" value="THIOREDOXIN DOMAIN-CONTAINING PROTEIN"/>
    <property type="match status" value="1"/>
</dbReference>
<dbReference type="OrthoDB" id="9791630at2"/>
<feature type="domain" description="Thioredoxin" evidence="3">
    <location>
        <begin position="173"/>
        <end position="338"/>
    </location>
</feature>
<proteinExistence type="predicted"/>
<evidence type="ECO:0000256" key="2">
    <source>
        <dbReference type="SAM" id="SignalP"/>
    </source>
</evidence>
<evidence type="ECO:0000259" key="3">
    <source>
        <dbReference type="PROSITE" id="PS51352"/>
    </source>
</evidence>
<dbReference type="CDD" id="cd02951">
    <property type="entry name" value="SoxW"/>
    <property type="match status" value="1"/>
</dbReference>
<feature type="signal peptide" evidence="2">
    <location>
        <begin position="1"/>
        <end position="23"/>
    </location>
</feature>
<dbReference type="InterPro" id="IPR012336">
    <property type="entry name" value="Thioredoxin-like_fold"/>
</dbReference>
<dbReference type="RefSeq" id="WP_077277804.1">
    <property type="nucleotide sequence ID" value="NZ_MVBK01000021.1"/>
</dbReference>
<keyword evidence="5" id="KW-1185">Reference proteome</keyword>
<dbReference type="AlphaFoldDB" id="A0A1V3NQL1"/>
<dbReference type="InterPro" id="IPR041737">
    <property type="entry name" value="SoxW"/>
</dbReference>
<dbReference type="PROSITE" id="PS51352">
    <property type="entry name" value="THIOREDOXIN_2"/>
    <property type="match status" value="2"/>
</dbReference>
<organism evidence="4 5">
    <name type="scientific">Thioalkalivibrio denitrificans</name>
    <dbReference type="NCBI Taxonomy" id="108003"/>
    <lineage>
        <taxon>Bacteria</taxon>
        <taxon>Pseudomonadati</taxon>
        <taxon>Pseudomonadota</taxon>
        <taxon>Gammaproteobacteria</taxon>
        <taxon>Chromatiales</taxon>
        <taxon>Ectothiorhodospiraceae</taxon>
        <taxon>Thioalkalivibrio</taxon>
    </lineage>
</organism>
<sequence>MKHVFLPLSIALVVLLVALPAQGQNQVREGTLLPGGVNPGWVEPPSWFRETFLDIREDIEDAAAEGRNLMIYLYQDGCPYCERLIRDNFAQQDIAEKTQKYFDVVAINMWGAREVTNLDGEDVTEADFARSLKVQYTPTLLMLDETGDVLARINGYFPPHRFRVALEYIGEGHHTDMTFPEYLAKVGEEPASGKLHVRDEWMTPPVDLSEVINGSDKPLLVFFEQEQCSACDELHTDILVREESEELLKQFNVAHVDIWSRDKLTTPAGETMEAREWARDMNVLFTPTMVFIHPEDGEVIRTEGYFRTFHVQGVMHYVLSGAYREQPELQRYLDDRAYELRDQGIEVDLMD</sequence>
<comment type="caution">
    <text evidence="4">The sequence shown here is derived from an EMBL/GenBank/DDBJ whole genome shotgun (WGS) entry which is preliminary data.</text>
</comment>
<feature type="domain" description="Thioredoxin" evidence="3">
    <location>
        <begin position="27"/>
        <end position="171"/>
    </location>
</feature>
<keyword evidence="1 2" id="KW-0732">Signal</keyword>
<feature type="chain" id="PRO_5012821658" evidence="2">
    <location>
        <begin position="24"/>
        <end position="351"/>
    </location>
</feature>
<dbReference type="Proteomes" id="UP000189462">
    <property type="component" value="Unassembled WGS sequence"/>
</dbReference>
<reference evidence="4 5" key="1">
    <citation type="submission" date="2017-02" db="EMBL/GenBank/DDBJ databases">
        <title>Genomic diversity within the haloalkaliphilic genus Thioalkalivibrio.</title>
        <authorList>
            <person name="Ahn A.-C."/>
            <person name="Meier-Kolthoff J."/>
            <person name="Overmars L."/>
            <person name="Richter M."/>
            <person name="Woyke T."/>
            <person name="Sorokin D.Y."/>
            <person name="Muyzer G."/>
        </authorList>
    </citation>
    <scope>NUCLEOTIDE SEQUENCE [LARGE SCALE GENOMIC DNA]</scope>
    <source>
        <strain evidence="4 5">ALJD</strain>
    </source>
</reference>
<dbReference type="Gene3D" id="3.40.30.10">
    <property type="entry name" value="Glutaredoxin"/>
    <property type="match status" value="2"/>
</dbReference>
<evidence type="ECO:0000313" key="4">
    <source>
        <dbReference type="EMBL" id="OOG27112.1"/>
    </source>
</evidence>
<protein>
    <submittedName>
        <fullName evidence="4">Thioredoxin</fullName>
    </submittedName>
</protein>
<dbReference type="InterPro" id="IPR051099">
    <property type="entry name" value="AGR/TXD"/>
</dbReference>
<dbReference type="InterPro" id="IPR036249">
    <property type="entry name" value="Thioredoxin-like_sf"/>
</dbReference>